<reference evidence="2 3" key="1">
    <citation type="submission" date="2019-09" db="EMBL/GenBank/DDBJ databases">
        <authorList>
            <person name="Chandra G."/>
            <person name="Truman W A."/>
        </authorList>
    </citation>
    <scope>NUCLEOTIDE SEQUENCE [LARGE SCALE GENOMIC DNA]</scope>
    <source>
        <strain evidence="2">PS662</strain>
    </source>
</reference>
<dbReference type="Proteomes" id="UP000326953">
    <property type="component" value="Unassembled WGS sequence"/>
</dbReference>
<keyword evidence="1" id="KW-0812">Transmembrane</keyword>
<feature type="transmembrane region" description="Helical" evidence="1">
    <location>
        <begin position="43"/>
        <end position="71"/>
    </location>
</feature>
<keyword evidence="1" id="KW-0472">Membrane</keyword>
<evidence type="ECO:0000313" key="2">
    <source>
        <dbReference type="EMBL" id="VVM89261.1"/>
    </source>
</evidence>
<dbReference type="EMBL" id="CABVHK010000008">
    <property type="protein sequence ID" value="VVM89261.1"/>
    <property type="molecule type" value="Genomic_DNA"/>
</dbReference>
<dbReference type="RefSeq" id="WP_150711467.1">
    <property type="nucleotide sequence ID" value="NZ_CABVHK010000008.1"/>
</dbReference>
<accession>A0A5E6T7M6</accession>
<protein>
    <submittedName>
        <fullName evidence="2">Uncharacterized protein</fullName>
    </submittedName>
</protein>
<keyword evidence="1" id="KW-1133">Transmembrane helix</keyword>
<gene>
    <name evidence="2" type="ORF">PS662_02739</name>
</gene>
<proteinExistence type="predicted"/>
<evidence type="ECO:0000313" key="3">
    <source>
        <dbReference type="Proteomes" id="UP000326953"/>
    </source>
</evidence>
<organism evidence="2 3">
    <name type="scientific">Pseudomonas fluorescens</name>
    <dbReference type="NCBI Taxonomy" id="294"/>
    <lineage>
        <taxon>Bacteria</taxon>
        <taxon>Pseudomonadati</taxon>
        <taxon>Pseudomonadota</taxon>
        <taxon>Gammaproteobacteria</taxon>
        <taxon>Pseudomonadales</taxon>
        <taxon>Pseudomonadaceae</taxon>
        <taxon>Pseudomonas</taxon>
    </lineage>
</organism>
<feature type="transmembrane region" description="Helical" evidence="1">
    <location>
        <begin position="92"/>
        <end position="111"/>
    </location>
</feature>
<name>A0A5E6T7M6_PSEFL</name>
<dbReference type="AlphaFoldDB" id="A0A5E6T7M6"/>
<evidence type="ECO:0000256" key="1">
    <source>
        <dbReference type="SAM" id="Phobius"/>
    </source>
</evidence>
<sequence>MTLTLFWLILLTVTGFRMAERELLCSPTTLSARHYPAVLYSLLLGSFAACVTAVALVLVALCAMTLLPAWAHQVASASLTTLQRFVPTAPDNGLMVSMTGVLVISFVTAPLHRKWLTRLQS</sequence>